<name>A0A1T5BUJ3_9BACT</name>
<evidence type="ECO:0000259" key="2">
    <source>
        <dbReference type="Pfam" id="PF04945"/>
    </source>
</evidence>
<dbReference type="NCBIfam" id="NF041384">
    <property type="entry name" value="YHS_seleno_dom"/>
    <property type="match status" value="1"/>
</dbReference>
<keyword evidence="4" id="KW-1185">Reference proteome</keyword>
<protein>
    <recommendedName>
        <fullName evidence="2">YHS domain-containing protein</fullName>
    </recommendedName>
</protein>
<dbReference type="AlphaFoldDB" id="A0A1T5BUJ3"/>
<feature type="chain" id="PRO_5013115021" description="YHS domain-containing protein" evidence="1">
    <location>
        <begin position="32"/>
        <end position="166"/>
    </location>
</feature>
<sequence length="166" mass="19501">MGRGTFYPYYLMKKQIGILLLLFLLTGQAFAQSTEVRKKQFNLEKENLAIQGYDPVAYFTSQKAIEGKKEITTTYNGTTYRFTSRQNRDEFVKNPARYEPQYGGWCAYAMGKQGEKVEVDPETFKILDGKLYLFYNKYFNNTLKSWNQDETRLKGRADQNWARFIP</sequence>
<proteinExistence type="predicted"/>
<dbReference type="STRING" id="651661.SAMN05660293_00596"/>
<organism evidence="3 4">
    <name type="scientific">Dyadobacter psychrophilus</name>
    <dbReference type="NCBI Taxonomy" id="651661"/>
    <lineage>
        <taxon>Bacteria</taxon>
        <taxon>Pseudomonadati</taxon>
        <taxon>Bacteroidota</taxon>
        <taxon>Cytophagia</taxon>
        <taxon>Cytophagales</taxon>
        <taxon>Spirosomataceae</taxon>
        <taxon>Dyadobacter</taxon>
    </lineage>
</organism>
<evidence type="ECO:0000313" key="3">
    <source>
        <dbReference type="EMBL" id="SKB50530.1"/>
    </source>
</evidence>
<dbReference type="Pfam" id="PF04945">
    <property type="entry name" value="YHS"/>
    <property type="match status" value="1"/>
</dbReference>
<dbReference type="Proteomes" id="UP000190897">
    <property type="component" value="Unassembled WGS sequence"/>
</dbReference>
<dbReference type="InterPro" id="IPR007029">
    <property type="entry name" value="YHS_dom"/>
</dbReference>
<accession>A0A1T5BUJ3</accession>
<gene>
    <name evidence="3" type="ORF">SAMN05660293_00596</name>
</gene>
<evidence type="ECO:0000256" key="1">
    <source>
        <dbReference type="SAM" id="SignalP"/>
    </source>
</evidence>
<evidence type="ECO:0000313" key="4">
    <source>
        <dbReference type="Proteomes" id="UP000190897"/>
    </source>
</evidence>
<feature type="signal peptide" evidence="1">
    <location>
        <begin position="1"/>
        <end position="31"/>
    </location>
</feature>
<dbReference type="EMBL" id="FUZA01000001">
    <property type="protein sequence ID" value="SKB50530.1"/>
    <property type="molecule type" value="Genomic_DNA"/>
</dbReference>
<keyword evidence="1" id="KW-0732">Signal</keyword>
<feature type="domain" description="YHS" evidence="2">
    <location>
        <begin position="57"/>
        <end position="101"/>
    </location>
</feature>
<reference evidence="4" key="1">
    <citation type="submission" date="2017-02" db="EMBL/GenBank/DDBJ databases">
        <authorList>
            <person name="Varghese N."/>
            <person name="Submissions S."/>
        </authorList>
    </citation>
    <scope>NUCLEOTIDE SEQUENCE [LARGE SCALE GENOMIC DNA]</scope>
    <source>
        <strain evidence="4">DSM 22270</strain>
    </source>
</reference>